<evidence type="ECO:0000256" key="1">
    <source>
        <dbReference type="SAM" id="SignalP"/>
    </source>
</evidence>
<accession>A0A1B6CNI2</accession>
<sequence>MSRAIKWRCRFLLGVILFHTMLASPVVKRDVVQMLTHVEDVPSSLSEVRPVVLSEDTFGPTLDERGDRDKRLLKHIGLGALGVKAAKAVGSKVVGAAALGAKALTTKVVKGTVAAKAVAAGAVGLKAAAVGAKVAAAVAGLGIKAFLLKLIFGKVNQVITYKERLLKQFEEKNRHQNIAFNAQVFGNKPCNNVPVAASESGPYYYRRRR</sequence>
<gene>
    <name evidence="2" type="ORF">g.45431</name>
</gene>
<reference evidence="2" key="1">
    <citation type="submission" date="2015-12" db="EMBL/GenBank/DDBJ databases">
        <title>De novo transcriptome assembly of four potential Pierce s Disease insect vectors from Arizona vineyards.</title>
        <authorList>
            <person name="Tassone E.E."/>
        </authorList>
    </citation>
    <scope>NUCLEOTIDE SEQUENCE</scope>
</reference>
<dbReference type="AlphaFoldDB" id="A0A1B6CNI2"/>
<keyword evidence="1" id="KW-0732">Signal</keyword>
<proteinExistence type="predicted"/>
<feature type="signal peptide" evidence="1">
    <location>
        <begin position="1"/>
        <end position="23"/>
    </location>
</feature>
<name>A0A1B6CNI2_9HEMI</name>
<organism evidence="2">
    <name type="scientific">Clastoptera arizonana</name>
    <name type="common">Arizona spittle bug</name>
    <dbReference type="NCBI Taxonomy" id="38151"/>
    <lineage>
        <taxon>Eukaryota</taxon>
        <taxon>Metazoa</taxon>
        <taxon>Ecdysozoa</taxon>
        <taxon>Arthropoda</taxon>
        <taxon>Hexapoda</taxon>
        <taxon>Insecta</taxon>
        <taxon>Pterygota</taxon>
        <taxon>Neoptera</taxon>
        <taxon>Paraneoptera</taxon>
        <taxon>Hemiptera</taxon>
        <taxon>Auchenorrhyncha</taxon>
        <taxon>Cercopoidea</taxon>
        <taxon>Clastopteridae</taxon>
        <taxon>Clastoptera</taxon>
    </lineage>
</organism>
<evidence type="ECO:0000313" key="2">
    <source>
        <dbReference type="EMBL" id="JAS14974.1"/>
    </source>
</evidence>
<dbReference type="EMBL" id="GEDC01022324">
    <property type="protein sequence ID" value="JAS14974.1"/>
    <property type="molecule type" value="Transcribed_RNA"/>
</dbReference>
<feature type="chain" id="PRO_5008580519" evidence="1">
    <location>
        <begin position="24"/>
        <end position="209"/>
    </location>
</feature>
<protein>
    <submittedName>
        <fullName evidence="2">Uncharacterized protein</fullName>
    </submittedName>
</protein>